<feature type="region of interest" description="Disordered" evidence="9">
    <location>
        <begin position="305"/>
        <end position="370"/>
    </location>
</feature>
<dbReference type="InterPro" id="IPR027417">
    <property type="entry name" value="P-loop_NTPase"/>
</dbReference>
<feature type="domain" description="RING-type" evidence="10">
    <location>
        <begin position="997"/>
        <end position="1035"/>
    </location>
</feature>
<dbReference type="Proteomes" id="UP001208570">
    <property type="component" value="Unassembled WGS sequence"/>
</dbReference>
<reference evidence="13" key="1">
    <citation type="journal article" date="2023" name="Mol. Biol. Evol.">
        <title>Third-Generation Sequencing Reveals the Adaptive Role of the Epigenome in Three Deep-Sea Polychaetes.</title>
        <authorList>
            <person name="Perez M."/>
            <person name="Aroh O."/>
            <person name="Sun Y."/>
            <person name="Lan Y."/>
            <person name="Juniper S.K."/>
            <person name="Young C.R."/>
            <person name="Angers B."/>
            <person name="Qian P.Y."/>
        </authorList>
    </citation>
    <scope>NUCLEOTIDE SEQUENCE</scope>
    <source>
        <strain evidence="13">P08H-3</strain>
    </source>
</reference>
<feature type="domain" description="Helicase ATP-binding" evidence="11">
    <location>
        <begin position="584"/>
        <end position="805"/>
    </location>
</feature>
<dbReference type="InterPro" id="IPR013083">
    <property type="entry name" value="Znf_RING/FYVE/PHD"/>
</dbReference>
<dbReference type="Pfam" id="PF00176">
    <property type="entry name" value="SNF2-rel_dom"/>
    <property type="match status" value="1"/>
</dbReference>
<dbReference type="GO" id="GO:0016787">
    <property type="term" value="F:hydrolase activity"/>
    <property type="evidence" value="ECO:0007669"/>
    <property type="project" value="UniProtKB-KW"/>
</dbReference>
<dbReference type="PROSITE" id="PS00518">
    <property type="entry name" value="ZF_RING_1"/>
    <property type="match status" value="1"/>
</dbReference>
<name>A0AAD9JNU9_9ANNE</name>
<proteinExistence type="predicted"/>
<feature type="region of interest" description="Disordered" evidence="9">
    <location>
        <begin position="1271"/>
        <end position="1311"/>
    </location>
</feature>
<dbReference type="GO" id="GO:0008094">
    <property type="term" value="F:ATP-dependent activity, acting on DNA"/>
    <property type="evidence" value="ECO:0007669"/>
    <property type="project" value="TreeGrafter"/>
</dbReference>
<evidence type="ECO:0000313" key="14">
    <source>
        <dbReference type="Proteomes" id="UP001208570"/>
    </source>
</evidence>
<evidence type="ECO:0000259" key="10">
    <source>
        <dbReference type="PROSITE" id="PS50089"/>
    </source>
</evidence>
<accession>A0AAD9JNU9</accession>
<dbReference type="GO" id="GO:0006281">
    <property type="term" value="P:DNA repair"/>
    <property type="evidence" value="ECO:0007669"/>
    <property type="project" value="TreeGrafter"/>
</dbReference>
<feature type="compositionally biased region" description="Polar residues" evidence="9">
    <location>
        <begin position="1271"/>
        <end position="1287"/>
    </location>
</feature>
<dbReference type="GO" id="GO:0005524">
    <property type="term" value="F:ATP binding"/>
    <property type="evidence" value="ECO:0007669"/>
    <property type="project" value="UniProtKB-KW"/>
</dbReference>
<evidence type="ECO:0000256" key="5">
    <source>
        <dbReference type="ARBA" id="ARBA00022806"/>
    </source>
</evidence>
<evidence type="ECO:0000256" key="9">
    <source>
        <dbReference type="SAM" id="MobiDB-lite"/>
    </source>
</evidence>
<gene>
    <name evidence="13" type="ORF">LSH36_211g01020</name>
</gene>
<feature type="compositionally biased region" description="Acidic residues" evidence="9">
    <location>
        <begin position="308"/>
        <end position="324"/>
    </location>
</feature>
<keyword evidence="7" id="KW-0067">ATP-binding</keyword>
<dbReference type="GO" id="GO:0005634">
    <property type="term" value="C:nucleus"/>
    <property type="evidence" value="ECO:0007669"/>
    <property type="project" value="TreeGrafter"/>
</dbReference>
<dbReference type="Pfam" id="PF13920">
    <property type="entry name" value="zf-C3HC4_3"/>
    <property type="match status" value="1"/>
</dbReference>
<feature type="domain" description="Helicase C-terminal" evidence="12">
    <location>
        <begin position="1074"/>
        <end position="1243"/>
    </location>
</feature>
<dbReference type="PANTHER" id="PTHR45626:SF26">
    <property type="entry name" value="FAMILY HELICASE, PUTATIVE (AFU_ORTHOLOGUE AFUA_2G09120)-RELATED"/>
    <property type="match status" value="1"/>
</dbReference>
<evidence type="ECO:0000259" key="11">
    <source>
        <dbReference type="PROSITE" id="PS51192"/>
    </source>
</evidence>
<dbReference type="Gene3D" id="2.60.200.20">
    <property type="match status" value="1"/>
</dbReference>
<keyword evidence="6" id="KW-0862">Zinc</keyword>
<dbReference type="SMART" id="SM00490">
    <property type="entry name" value="HELICc"/>
    <property type="match status" value="1"/>
</dbReference>
<dbReference type="InterPro" id="IPR049730">
    <property type="entry name" value="SNF2/RAD54-like_C"/>
</dbReference>
<sequence>MSPRFDGLSQVKPFVRLFFYMSQVNKLIITRVDGNCIIEAHGQNGVFVNSKRIEFTTLNDGDKITFGGGTRNAQIGSILSSPSGSHMCYVYHKSAKDIDTSGGNWYCDPSTADDIMQIEDVVNGQNVTQCYNLEDFNCTDELTADDCVVNLTEGDGPSSATTEIITQVPQTVTILPDNTTPVTLIENSSYCHMESCSNPPAKIKEPKKGKGNRRKQTKNFVDLDNNGMGINKKRQLRQRKSLANIDHLPDGSCMETKTQNHEQTQQVEMNNSTVLCADSDPDCCKEKTSFMRSLRKRKHKSYPQYILNDDEGSESDEFCPDGDIPESPNNNSQPVKKKLKLSSFQSVTKGKGKKISGRQNKKKGKHEEIDEDELRSLNSWYILSEYNVKSDDKDMTNLVPQIQNLWGSHKGIIKPAPRMVEILNGPYQRHLYAFNDKELFQVVYKNGEDLHNPNLLNSEDYNVIVYLDAALFEYKVKLGQLEIEDFTKVLELVNRSSSILNINDYDQPTPAAKLKRITQPEAISLPLKQYQLDTLGWMYHLELEVGNTWKVSKLVDWPEADVDIAFDLINKRAFCPPVPEVPSTEYRINIKGGILADEMGLGKTVTVLSLIVAHQDTDSPTVPTPTVFHNGQEMHLPTKATLVVAPSHLTAQWKEEAEKHAPGLNVLLITTKPQFEKYRYVDILRADLVVVSVQFLLTNKTYTTLPAGVDAEASFMRLLHKPGINPLLEKCPNLGHFNWWRLVCDEAHELITYKEKHKKYPEELPSNGLQKLEKLTARHKWYMTGTPLPHKEKSLRGALKFLEMKVDDQSLMYRDGSLKIDEELLCFGPIHRFILDTIYVRNTKQSIGTQYSVPEYVEELMLLTMSDVERGIYDSASNSQEKRQLCCHLQIATRVKQIAGIQQKSLDEVKDAMIAHTKSEIHRIENCIIESRKDIRLARDSLMEENKSYLREILENRIKRYQEKIVSNEDTVKKLSSSLSYFENIAPRITQSADEPCVICLDNIVSLTVTPCGHLFCKKCIIPCVQQQEMCPTCRKHITESELVEVKDQSQRENLNRSAELQKLTEQFGTKMAYLIFYLRYLFKADPNSRVIIFSQWDELLHKIGSTLNEHGIRNVFVKGNVHVRNKAILSFRKQEKTRVIMLSLQNAASGTNLVEASHVILIDPVAGSKEEATSIEAQAIGRAHRMGQDKEILKTLEYQNDNMILFKCTVKIKVIRMIVKDTLEHELYLRNNSENIQQMELAFDEEDTETMGVQVIRKVRKIPKPKGISANTSSVFAGESPSTSGISRPRSASYGARSRGDSSRRRSRANNQRLKVLLAMQQFWGSNSDSFF</sequence>
<evidence type="ECO:0000256" key="3">
    <source>
        <dbReference type="ARBA" id="ARBA00022771"/>
    </source>
</evidence>
<dbReference type="EMBL" id="JAODUP010000211">
    <property type="protein sequence ID" value="KAK2156511.1"/>
    <property type="molecule type" value="Genomic_DNA"/>
</dbReference>
<dbReference type="PANTHER" id="PTHR45626">
    <property type="entry name" value="TRANSCRIPTION TERMINATION FACTOR 2-RELATED"/>
    <property type="match status" value="1"/>
</dbReference>
<dbReference type="SUPFAM" id="SSF57850">
    <property type="entry name" value="RING/U-box"/>
    <property type="match status" value="1"/>
</dbReference>
<dbReference type="SMART" id="SM00487">
    <property type="entry name" value="DEXDc"/>
    <property type="match status" value="1"/>
</dbReference>
<dbReference type="SUPFAM" id="SSF49879">
    <property type="entry name" value="SMAD/FHA domain"/>
    <property type="match status" value="1"/>
</dbReference>
<dbReference type="Pfam" id="PF00271">
    <property type="entry name" value="Helicase_C"/>
    <property type="match status" value="1"/>
</dbReference>
<protein>
    <submittedName>
        <fullName evidence="13">Uncharacterized protein</fullName>
    </submittedName>
</protein>
<dbReference type="SMART" id="SM00184">
    <property type="entry name" value="RING"/>
    <property type="match status" value="1"/>
</dbReference>
<evidence type="ECO:0000256" key="8">
    <source>
        <dbReference type="PROSITE-ProRule" id="PRU00175"/>
    </source>
</evidence>
<feature type="compositionally biased region" description="Low complexity" evidence="9">
    <location>
        <begin position="1288"/>
        <end position="1298"/>
    </location>
</feature>
<dbReference type="InterPro" id="IPR001650">
    <property type="entry name" value="Helicase_C-like"/>
</dbReference>
<dbReference type="InterPro" id="IPR008984">
    <property type="entry name" value="SMAD_FHA_dom_sf"/>
</dbReference>
<evidence type="ECO:0000256" key="6">
    <source>
        <dbReference type="ARBA" id="ARBA00022833"/>
    </source>
</evidence>
<evidence type="ECO:0000259" key="12">
    <source>
        <dbReference type="PROSITE" id="PS51194"/>
    </source>
</evidence>
<dbReference type="PROSITE" id="PS51192">
    <property type="entry name" value="HELICASE_ATP_BIND_1"/>
    <property type="match status" value="1"/>
</dbReference>
<dbReference type="InterPro" id="IPR014001">
    <property type="entry name" value="Helicase_ATP-bd"/>
</dbReference>
<dbReference type="InterPro" id="IPR001841">
    <property type="entry name" value="Znf_RING"/>
</dbReference>
<dbReference type="CDD" id="cd18793">
    <property type="entry name" value="SF2_C_SNF"/>
    <property type="match status" value="1"/>
</dbReference>
<comment type="caution">
    <text evidence="13">The sequence shown here is derived from an EMBL/GenBank/DDBJ whole genome shotgun (WGS) entry which is preliminary data.</text>
</comment>
<dbReference type="PROSITE" id="PS51194">
    <property type="entry name" value="HELICASE_CTER"/>
    <property type="match status" value="1"/>
</dbReference>
<keyword evidence="1" id="KW-0479">Metal-binding</keyword>
<feature type="compositionally biased region" description="Basic residues" evidence="9">
    <location>
        <begin position="350"/>
        <end position="364"/>
    </location>
</feature>
<evidence type="ECO:0000256" key="4">
    <source>
        <dbReference type="ARBA" id="ARBA00022801"/>
    </source>
</evidence>
<keyword evidence="2" id="KW-0547">Nucleotide-binding</keyword>
<keyword evidence="3 8" id="KW-0863">Zinc-finger</keyword>
<dbReference type="GO" id="GO:0008270">
    <property type="term" value="F:zinc ion binding"/>
    <property type="evidence" value="ECO:0007669"/>
    <property type="project" value="UniProtKB-KW"/>
</dbReference>
<organism evidence="13 14">
    <name type="scientific">Paralvinella palmiformis</name>
    <dbReference type="NCBI Taxonomy" id="53620"/>
    <lineage>
        <taxon>Eukaryota</taxon>
        <taxon>Metazoa</taxon>
        <taxon>Spiralia</taxon>
        <taxon>Lophotrochozoa</taxon>
        <taxon>Annelida</taxon>
        <taxon>Polychaeta</taxon>
        <taxon>Sedentaria</taxon>
        <taxon>Canalipalpata</taxon>
        <taxon>Terebellida</taxon>
        <taxon>Terebelliformia</taxon>
        <taxon>Alvinellidae</taxon>
        <taxon>Paralvinella</taxon>
    </lineage>
</organism>
<dbReference type="InterPro" id="IPR000330">
    <property type="entry name" value="SNF2_N"/>
</dbReference>
<evidence type="ECO:0000256" key="7">
    <source>
        <dbReference type="ARBA" id="ARBA00022840"/>
    </source>
</evidence>
<dbReference type="SUPFAM" id="SSF52540">
    <property type="entry name" value="P-loop containing nucleoside triphosphate hydrolases"/>
    <property type="match status" value="2"/>
</dbReference>
<dbReference type="InterPro" id="IPR017907">
    <property type="entry name" value="Znf_RING_CS"/>
</dbReference>
<dbReference type="Gene3D" id="3.40.50.10810">
    <property type="entry name" value="Tandem AAA-ATPase domain"/>
    <property type="match status" value="1"/>
</dbReference>
<evidence type="ECO:0000256" key="2">
    <source>
        <dbReference type="ARBA" id="ARBA00022741"/>
    </source>
</evidence>
<dbReference type="PROSITE" id="PS50089">
    <property type="entry name" value="ZF_RING_2"/>
    <property type="match status" value="1"/>
</dbReference>
<dbReference type="Gene3D" id="3.40.50.300">
    <property type="entry name" value="P-loop containing nucleotide triphosphate hydrolases"/>
    <property type="match status" value="1"/>
</dbReference>
<evidence type="ECO:0000313" key="13">
    <source>
        <dbReference type="EMBL" id="KAK2156511.1"/>
    </source>
</evidence>
<dbReference type="InterPro" id="IPR050628">
    <property type="entry name" value="SNF2_RAD54_helicase_TF"/>
</dbReference>
<keyword evidence="5" id="KW-0347">Helicase</keyword>
<dbReference type="InterPro" id="IPR038718">
    <property type="entry name" value="SNF2-like_sf"/>
</dbReference>
<keyword evidence="14" id="KW-1185">Reference proteome</keyword>
<dbReference type="GO" id="GO:0004386">
    <property type="term" value="F:helicase activity"/>
    <property type="evidence" value="ECO:0007669"/>
    <property type="project" value="UniProtKB-KW"/>
</dbReference>
<dbReference type="Gene3D" id="3.30.40.10">
    <property type="entry name" value="Zinc/RING finger domain, C3HC4 (zinc finger)"/>
    <property type="match status" value="1"/>
</dbReference>
<evidence type="ECO:0000256" key="1">
    <source>
        <dbReference type="ARBA" id="ARBA00022723"/>
    </source>
</evidence>
<dbReference type="CDD" id="cd00060">
    <property type="entry name" value="FHA"/>
    <property type="match status" value="1"/>
</dbReference>
<keyword evidence="4" id="KW-0378">Hydrolase</keyword>